<name>A0A3S4TEY4_9BACT</name>
<comment type="caution">
    <text evidence="1">The sequence shown here is derived from an EMBL/GenBank/DDBJ whole genome shotgun (WGS) entry which is preliminary data.</text>
</comment>
<proteinExistence type="predicted"/>
<dbReference type="Proteomes" id="UP000286862">
    <property type="component" value="Unassembled WGS sequence"/>
</dbReference>
<reference evidence="1 2" key="1">
    <citation type="submission" date="2017-01" db="EMBL/GenBank/DDBJ databases">
        <title>The cable genome- insights into the physiology and evolution of filamentous bacteria capable of sulfide oxidation via long distance electron transfer.</title>
        <authorList>
            <person name="Schreiber L."/>
            <person name="Bjerg J.T."/>
            <person name="Boggild A."/>
            <person name="Van De Vossenberg J."/>
            <person name="Meysman F."/>
            <person name="Nielsen L.P."/>
            <person name="Schramm A."/>
            <person name="Kjeldsen K.U."/>
        </authorList>
    </citation>
    <scope>NUCLEOTIDE SEQUENCE [LARGE SCALE GENOMIC DNA]</scope>
    <source>
        <strain evidence="1">A2</strain>
    </source>
</reference>
<sequence length="68" mass="8133">VVGAIQEEEDVDDPNHRIFTVYSKEDRELCWFDFNEVVQDVKPTKDDKGREQVTNYILHRIPEWVLDL</sequence>
<feature type="non-terminal residue" evidence="1">
    <location>
        <position position="1"/>
    </location>
</feature>
<dbReference type="EMBL" id="MTKQ01000032">
    <property type="protein sequence ID" value="RWX49043.1"/>
    <property type="molecule type" value="Genomic_DNA"/>
</dbReference>
<organism evidence="1 2">
    <name type="scientific">Candidatus Electrothrix marina</name>
    <dbReference type="NCBI Taxonomy" id="1859130"/>
    <lineage>
        <taxon>Bacteria</taxon>
        <taxon>Pseudomonadati</taxon>
        <taxon>Thermodesulfobacteriota</taxon>
        <taxon>Desulfobulbia</taxon>
        <taxon>Desulfobulbales</taxon>
        <taxon>Desulfobulbaceae</taxon>
        <taxon>Candidatus Electrothrix</taxon>
    </lineage>
</organism>
<gene>
    <name evidence="1" type="ORF">VT99_10325</name>
</gene>
<protein>
    <submittedName>
        <fullName evidence="1">Uncharacterized protein</fullName>
    </submittedName>
</protein>
<evidence type="ECO:0000313" key="1">
    <source>
        <dbReference type="EMBL" id="RWX49043.1"/>
    </source>
</evidence>
<dbReference type="AlphaFoldDB" id="A0A3S4TEY4"/>
<evidence type="ECO:0000313" key="2">
    <source>
        <dbReference type="Proteomes" id="UP000286862"/>
    </source>
</evidence>
<accession>A0A3S4TEY4</accession>